<evidence type="ECO:0000256" key="1">
    <source>
        <dbReference type="ARBA" id="ARBA00001913"/>
    </source>
</evidence>
<keyword evidence="3" id="KW-0479">Metal-binding</keyword>
<dbReference type="PANTHER" id="PTHR10342:SF273">
    <property type="entry name" value="RE14504P"/>
    <property type="match status" value="1"/>
</dbReference>
<evidence type="ECO:0000259" key="8">
    <source>
        <dbReference type="Pfam" id="PF00884"/>
    </source>
</evidence>
<evidence type="ECO:0000313" key="9">
    <source>
        <dbReference type="EMBL" id="CAD7428337.1"/>
    </source>
</evidence>
<dbReference type="InterPro" id="IPR047115">
    <property type="entry name" value="ARSB"/>
</dbReference>
<name>A0A7R9HQ24_9NEOP</name>
<evidence type="ECO:0000256" key="3">
    <source>
        <dbReference type="ARBA" id="ARBA00022723"/>
    </source>
</evidence>
<dbReference type="PROSITE" id="PS00523">
    <property type="entry name" value="SULFATASE_1"/>
    <property type="match status" value="1"/>
</dbReference>
<proteinExistence type="inferred from homology"/>
<accession>A0A7R9HQ24</accession>
<dbReference type="SUPFAM" id="SSF53649">
    <property type="entry name" value="Alkaline phosphatase-like"/>
    <property type="match status" value="1"/>
</dbReference>
<gene>
    <name evidence="9" type="ORF">TMSB3V08_LOCUS5149</name>
</gene>
<evidence type="ECO:0000256" key="4">
    <source>
        <dbReference type="ARBA" id="ARBA00022801"/>
    </source>
</evidence>
<keyword evidence="4" id="KW-0378">Hydrolase</keyword>
<feature type="domain" description="Sulfatase N-terminal" evidence="8">
    <location>
        <begin position="30"/>
        <end position="362"/>
    </location>
</feature>
<dbReference type="PROSITE" id="PS00149">
    <property type="entry name" value="SULFATASE_2"/>
    <property type="match status" value="1"/>
</dbReference>
<dbReference type="Pfam" id="PF00884">
    <property type="entry name" value="Sulfatase"/>
    <property type="match status" value="1"/>
</dbReference>
<evidence type="ECO:0000256" key="5">
    <source>
        <dbReference type="ARBA" id="ARBA00022837"/>
    </source>
</evidence>
<sequence length="382" mass="42710">MSPWRCWLEMTLLLCVGSIQSSNTESQKRPHIIFIMADDLGWNDVGFHGSNQIPTPNIDALAYSGLILNNYYTPAICTPSRSALMTGRNPTSNGRPHNVAIAPRSSWFDTQKGRANEAVCFAPPLVGEPRTHKQLLFQKSMQHTVLYGAEPRGLPLSEKLLPQYLKALGYATHIVGKWHLGHFQKEYTPTYRGFDSHLGLWTGHHDYFDHTAHEGVSISGLTGCNVLMLRQRTKTTSYTRPNYWGLDMRRGLEPAWDLHGQYSTDVFTNEAVKLIDTHNFSRPLFLFLSHAAVHSSNPYNPLPAPDSVVAKYAHLQDYTRQRFAGVLHKLDESVGKVVTALQKRGLLQNSIIVFTTDNGGPAAGFNINAASNWPLRGVSLYI</sequence>
<evidence type="ECO:0000256" key="6">
    <source>
        <dbReference type="ARBA" id="ARBA00023180"/>
    </source>
</evidence>
<comment type="cofactor">
    <cofactor evidence="1">
        <name>Ca(2+)</name>
        <dbReference type="ChEBI" id="CHEBI:29108"/>
    </cofactor>
</comment>
<dbReference type="PANTHER" id="PTHR10342">
    <property type="entry name" value="ARYLSULFATASE"/>
    <property type="match status" value="1"/>
</dbReference>
<evidence type="ECO:0000256" key="7">
    <source>
        <dbReference type="SAM" id="SignalP"/>
    </source>
</evidence>
<evidence type="ECO:0000256" key="2">
    <source>
        <dbReference type="ARBA" id="ARBA00008779"/>
    </source>
</evidence>
<keyword evidence="6" id="KW-0325">Glycoprotein</keyword>
<dbReference type="AlphaFoldDB" id="A0A7R9HQ24"/>
<dbReference type="InterPro" id="IPR017850">
    <property type="entry name" value="Alkaline_phosphatase_core_sf"/>
</dbReference>
<dbReference type="GO" id="GO:0046872">
    <property type="term" value="F:metal ion binding"/>
    <property type="evidence" value="ECO:0007669"/>
    <property type="project" value="UniProtKB-KW"/>
</dbReference>
<dbReference type="Gene3D" id="3.40.720.10">
    <property type="entry name" value="Alkaline Phosphatase, subunit A"/>
    <property type="match status" value="1"/>
</dbReference>
<dbReference type="InterPro" id="IPR024607">
    <property type="entry name" value="Sulfatase_CS"/>
</dbReference>
<dbReference type="EMBL" id="OB793710">
    <property type="protein sequence ID" value="CAD7428337.1"/>
    <property type="molecule type" value="Genomic_DNA"/>
</dbReference>
<comment type="similarity">
    <text evidence="2">Belongs to the sulfatase family.</text>
</comment>
<feature type="signal peptide" evidence="7">
    <location>
        <begin position="1"/>
        <end position="21"/>
    </location>
</feature>
<dbReference type="InterPro" id="IPR000917">
    <property type="entry name" value="Sulfatase_N"/>
</dbReference>
<organism evidence="9">
    <name type="scientific">Timema monikensis</name>
    <dbReference type="NCBI Taxonomy" id="170555"/>
    <lineage>
        <taxon>Eukaryota</taxon>
        <taxon>Metazoa</taxon>
        <taxon>Ecdysozoa</taxon>
        <taxon>Arthropoda</taxon>
        <taxon>Hexapoda</taxon>
        <taxon>Insecta</taxon>
        <taxon>Pterygota</taxon>
        <taxon>Neoptera</taxon>
        <taxon>Polyneoptera</taxon>
        <taxon>Phasmatodea</taxon>
        <taxon>Timematodea</taxon>
        <taxon>Timematoidea</taxon>
        <taxon>Timematidae</taxon>
        <taxon>Timema</taxon>
    </lineage>
</organism>
<keyword evidence="5" id="KW-0106">Calcium</keyword>
<feature type="chain" id="PRO_5030823961" description="Sulfatase N-terminal domain-containing protein" evidence="7">
    <location>
        <begin position="22"/>
        <end position="382"/>
    </location>
</feature>
<dbReference type="CDD" id="cd16029">
    <property type="entry name" value="4-S"/>
    <property type="match status" value="1"/>
</dbReference>
<reference evidence="9" key="1">
    <citation type="submission" date="2020-11" db="EMBL/GenBank/DDBJ databases">
        <authorList>
            <person name="Tran Van P."/>
        </authorList>
    </citation>
    <scope>NUCLEOTIDE SEQUENCE</scope>
</reference>
<keyword evidence="7" id="KW-0732">Signal</keyword>
<dbReference type="GO" id="GO:0008484">
    <property type="term" value="F:sulfuric ester hydrolase activity"/>
    <property type="evidence" value="ECO:0007669"/>
    <property type="project" value="InterPro"/>
</dbReference>
<protein>
    <recommendedName>
        <fullName evidence="8">Sulfatase N-terminal domain-containing protein</fullName>
    </recommendedName>
</protein>